<reference evidence="2" key="1">
    <citation type="journal article" date="2014" name="Front. Microbiol.">
        <title>High frequency of phylogenetically diverse reductive dehalogenase-homologous genes in deep subseafloor sedimentary metagenomes.</title>
        <authorList>
            <person name="Kawai M."/>
            <person name="Futagami T."/>
            <person name="Toyoda A."/>
            <person name="Takaki Y."/>
            <person name="Nishi S."/>
            <person name="Hori S."/>
            <person name="Arai W."/>
            <person name="Tsubouchi T."/>
            <person name="Morono Y."/>
            <person name="Uchiyama I."/>
            <person name="Ito T."/>
            <person name="Fujiyama A."/>
            <person name="Inagaki F."/>
            <person name="Takami H."/>
        </authorList>
    </citation>
    <scope>NUCLEOTIDE SEQUENCE</scope>
    <source>
        <strain evidence="2">Expedition CK06-06</strain>
    </source>
</reference>
<evidence type="ECO:0000313" key="2">
    <source>
        <dbReference type="EMBL" id="GAG53353.1"/>
    </source>
</evidence>
<feature type="region of interest" description="Disordered" evidence="1">
    <location>
        <begin position="29"/>
        <end position="56"/>
    </location>
</feature>
<comment type="caution">
    <text evidence="2">The sequence shown here is derived from an EMBL/GenBank/DDBJ whole genome shotgun (WGS) entry which is preliminary data.</text>
</comment>
<dbReference type="AlphaFoldDB" id="X0YYL9"/>
<proteinExistence type="predicted"/>
<accession>X0YYL9</accession>
<evidence type="ECO:0000256" key="1">
    <source>
        <dbReference type="SAM" id="MobiDB-lite"/>
    </source>
</evidence>
<sequence>MIESLSLIAITVQPKAGNRRATLFLIPNEATTRRNGRPSAGGDIGKGAALTGTPQQ</sequence>
<name>X0YYL9_9ZZZZ</name>
<gene>
    <name evidence="2" type="ORF">S01H1_77987</name>
</gene>
<organism evidence="2">
    <name type="scientific">marine sediment metagenome</name>
    <dbReference type="NCBI Taxonomy" id="412755"/>
    <lineage>
        <taxon>unclassified sequences</taxon>
        <taxon>metagenomes</taxon>
        <taxon>ecological metagenomes</taxon>
    </lineage>
</organism>
<protein>
    <submittedName>
        <fullName evidence="2">Uncharacterized protein</fullName>
    </submittedName>
</protein>
<dbReference type="EMBL" id="BARS01052458">
    <property type="protein sequence ID" value="GAG53353.1"/>
    <property type="molecule type" value="Genomic_DNA"/>
</dbReference>